<evidence type="ECO:0000313" key="4">
    <source>
        <dbReference type="Proteomes" id="UP000693941"/>
    </source>
</evidence>
<dbReference type="CDD" id="cd00761">
    <property type="entry name" value="Glyco_tranf_GTA_type"/>
    <property type="match status" value="1"/>
</dbReference>
<protein>
    <recommendedName>
        <fullName evidence="2">Glycosyltransferase 2-like domain-containing protein</fullName>
    </recommendedName>
</protein>
<organism evidence="3 4">
    <name type="scientific">Saccharolobus shibatae</name>
    <dbReference type="NCBI Taxonomy" id="2286"/>
    <lineage>
        <taxon>Archaea</taxon>
        <taxon>Thermoproteota</taxon>
        <taxon>Thermoprotei</taxon>
        <taxon>Sulfolobales</taxon>
        <taxon>Sulfolobaceae</taxon>
        <taxon>Saccharolobus</taxon>
    </lineage>
</organism>
<gene>
    <name evidence="3" type="ORF">J5U21_01513</name>
</gene>
<dbReference type="Pfam" id="PF00535">
    <property type="entry name" value="Glycos_transf_2"/>
    <property type="match status" value="1"/>
</dbReference>
<evidence type="ECO:0000259" key="2">
    <source>
        <dbReference type="Pfam" id="PF00535"/>
    </source>
</evidence>
<name>A0A8F5GWW7_9CREN</name>
<keyword evidence="1" id="KW-0472">Membrane</keyword>
<dbReference type="AlphaFoldDB" id="A0A8F5GWW7"/>
<keyword evidence="1" id="KW-1133">Transmembrane helix</keyword>
<proteinExistence type="predicted"/>
<reference evidence="3" key="1">
    <citation type="journal article" date="2021" name="Environ. Microbiol.">
        <title>New insights into the diversity and evolution of the archaeal mobilome from three complete genomes of Saccharolobus shibatae.</title>
        <authorList>
            <person name="Medvedeva S."/>
            <person name="Brandt D."/>
            <person name="Cvirkaite-Krupovic V."/>
            <person name="Liu Y."/>
            <person name="Severinov K."/>
            <person name="Ishino S."/>
            <person name="Ishino Y."/>
            <person name="Prangishvili D."/>
            <person name="Kalinowski J."/>
            <person name="Krupovic M."/>
        </authorList>
    </citation>
    <scope>NUCLEOTIDE SEQUENCE</scope>
    <source>
        <strain evidence="3">BEU9</strain>
    </source>
</reference>
<accession>A0A8F5GWW7</accession>
<dbReference type="RefSeq" id="WP_218261515.1">
    <property type="nucleotide sequence ID" value="NZ_CP077715.1"/>
</dbReference>
<feature type="transmembrane region" description="Helical" evidence="1">
    <location>
        <begin position="241"/>
        <end position="259"/>
    </location>
</feature>
<evidence type="ECO:0000256" key="1">
    <source>
        <dbReference type="SAM" id="Phobius"/>
    </source>
</evidence>
<keyword evidence="1" id="KW-0812">Transmembrane</keyword>
<dbReference type="GeneID" id="65560023"/>
<evidence type="ECO:0000313" key="3">
    <source>
        <dbReference type="EMBL" id="QXJ31862.1"/>
    </source>
</evidence>
<dbReference type="Proteomes" id="UP000693941">
    <property type="component" value="Chromosome"/>
</dbReference>
<dbReference type="InterPro" id="IPR001173">
    <property type="entry name" value="Glyco_trans_2-like"/>
</dbReference>
<dbReference type="EMBL" id="CP077715">
    <property type="protein sequence ID" value="QXJ31862.1"/>
    <property type="molecule type" value="Genomic_DNA"/>
</dbReference>
<feature type="domain" description="Glycosyltransferase 2-like" evidence="2">
    <location>
        <begin position="12"/>
        <end position="81"/>
    </location>
</feature>
<sequence>MISIEIPVIHGKYLNHLFESIRSQSFQDYEVTVVNSSSDENVSDLISQYGFKEVKEKVKLLKARYLAHHHSKGDYALLLDETRILRKDTLPILSTLNHDMTIIGEEEIGDSFWVRLANLDKENIMECNTSEAIKGFALPRFFRREILDRTFDKLKENLKEKFDEIVFPDHELIYYEASRVSNDVISLKDKLIMHYGDAKLSEIIRKYYRYGKSLKVLKETPYSNLIRVSRKKRNICKGNKFFLYLLYVTRGIPFILGYLF</sequence>